<dbReference type="EMBL" id="MWWV01000009">
    <property type="protein sequence ID" value="OZG57323.1"/>
    <property type="molecule type" value="Genomic_DNA"/>
</dbReference>
<name>A0A261FED1_9BIFI</name>
<reference evidence="1 2" key="1">
    <citation type="journal article" date="2017" name="BMC Genomics">
        <title>Comparative genomic and phylogenomic analyses of the Bifidobacteriaceae family.</title>
        <authorList>
            <person name="Lugli G.A."/>
            <person name="Milani C."/>
            <person name="Turroni F."/>
            <person name="Duranti S."/>
            <person name="Mancabelli L."/>
            <person name="Mangifesta M."/>
            <person name="Ferrario C."/>
            <person name="Modesto M."/>
            <person name="Mattarelli P."/>
            <person name="Jiri K."/>
            <person name="van Sinderen D."/>
            <person name="Ventura M."/>
        </authorList>
    </citation>
    <scope>NUCLEOTIDE SEQUENCE [LARGE SCALE GENOMIC DNA]</scope>
    <source>
        <strain evidence="1 2">DSM 100201</strain>
    </source>
</reference>
<organism evidence="1 2">
    <name type="scientific">Bifidobacterium tissieri</name>
    <dbReference type="NCBI Taxonomy" id="1630162"/>
    <lineage>
        <taxon>Bacteria</taxon>
        <taxon>Bacillati</taxon>
        <taxon>Actinomycetota</taxon>
        <taxon>Actinomycetes</taxon>
        <taxon>Bifidobacteriales</taxon>
        <taxon>Bifidobacteriaceae</taxon>
        <taxon>Bifidobacterium</taxon>
    </lineage>
</organism>
<keyword evidence="2" id="KW-1185">Reference proteome</keyword>
<dbReference type="AlphaFoldDB" id="A0A261FED1"/>
<comment type="caution">
    <text evidence="1">The sequence shown here is derived from an EMBL/GenBank/DDBJ whole genome shotgun (WGS) entry which is preliminary data.</text>
</comment>
<dbReference type="Proteomes" id="UP000216444">
    <property type="component" value="Unassembled WGS sequence"/>
</dbReference>
<sequence>MSEIDEGYNLFVPLDAQGEQDMQYADFDTEHCATFELRQAEYNALSPLWDAYNFAFRIIIDEYEDEELPAQYIDTALTMAETALKKCTNDVERSGLHTLIDALRVAQEHHTFVELVF</sequence>
<gene>
    <name evidence="1" type="ORF">BTIS_1417</name>
</gene>
<protein>
    <submittedName>
        <fullName evidence="1">Uncharacterized protein</fullName>
    </submittedName>
</protein>
<accession>A0A261FED1</accession>
<proteinExistence type="predicted"/>
<evidence type="ECO:0000313" key="2">
    <source>
        <dbReference type="Proteomes" id="UP000216444"/>
    </source>
</evidence>
<dbReference type="RefSeq" id="WP_094664054.1">
    <property type="nucleotide sequence ID" value="NZ_MWWV01000009.1"/>
</dbReference>
<evidence type="ECO:0000313" key="1">
    <source>
        <dbReference type="EMBL" id="OZG57323.1"/>
    </source>
</evidence>